<organism evidence="1 2">
    <name type="scientific">Nocardioides nanhaiensis</name>
    <dbReference type="NCBI Taxonomy" id="1476871"/>
    <lineage>
        <taxon>Bacteria</taxon>
        <taxon>Bacillati</taxon>
        <taxon>Actinomycetota</taxon>
        <taxon>Actinomycetes</taxon>
        <taxon>Propionibacteriales</taxon>
        <taxon>Nocardioidaceae</taxon>
        <taxon>Nocardioides</taxon>
    </lineage>
</organism>
<evidence type="ECO:0000313" key="2">
    <source>
        <dbReference type="Proteomes" id="UP001500621"/>
    </source>
</evidence>
<gene>
    <name evidence="1" type="ORF">GCM10023226_24800</name>
</gene>
<dbReference type="EMBL" id="BAABIM010000002">
    <property type="protein sequence ID" value="GAA4686059.1"/>
    <property type="molecule type" value="Genomic_DNA"/>
</dbReference>
<sequence>MPEMTMTVRWPDGRVDECYSPSLVLHDHLAAGERYSVADFAARSTAALAIASERVRAKYGFACSSAAATTEQISRAAAGFGADDVVEVLRMWPALPASARGAAS</sequence>
<dbReference type="Proteomes" id="UP001500621">
    <property type="component" value="Unassembled WGS sequence"/>
</dbReference>
<reference evidence="2" key="1">
    <citation type="journal article" date="2019" name="Int. J. Syst. Evol. Microbiol.">
        <title>The Global Catalogue of Microorganisms (GCM) 10K type strain sequencing project: providing services to taxonomists for standard genome sequencing and annotation.</title>
        <authorList>
            <consortium name="The Broad Institute Genomics Platform"/>
            <consortium name="The Broad Institute Genome Sequencing Center for Infectious Disease"/>
            <person name="Wu L."/>
            <person name="Ma J."/>
        </authorList>
    </citation>
    <scope>NUCLEOTIDE SEQUENCE [LARGE SCALE GENOMIC DNA]</scope>
    <source>
        <strain evidence="2">JCM 18127</strain>
    </source>
</reference>
<keyword evidence="2" id="KW-1185">Reference proteome</keyword>
<dbReference type="RefSeq" id="WP_345266223.1">
    <property type="nucleotide sequence ID" value="NZ_BAABIM010000002.1"/>
</dbReference>
<comment type="caution">
    <text evidence="1">The sequence shown here is derived from an EMBL/GenBank/DDBJ whole genome shotgun (WGS) entry which is preliminary data.</text>
</comment>
<accession>A0ABP8WCA3</accession>
<name>A0ABP8WCA3_9ACTN</name>
<dbReference type="InterPro" id="IPR023846">
    <property type="entry name" value="CHP04042_MSMEG0570"/>
</dbReference>
<proteinExistence type="predicted"/>
<evidence type="ECO:0000313" key="1">
    <source>
        <dbReference type="EMBL" id="GAA4686059.1"/>
    </source>
</evidence>
<dbReference type="NCBIfam" id="TIGR04042">
    <property type="entry name" value="MSMEG_0570_fam"/>
    <property type="match status" value="1"/>
</dbReference>
<protein>
    <submittedName>
        <fullName evidence="1">MSMEG_0570 family nitrogen starvation response protein</fullName>
    </submittedName>
</protein>